<dbReference type="Proteomes" id="UP000006786">
    <property type="component" value="Unassembled WGS sequence"/>
</dbReference>
<dbReference type="Gene3D" id="3.30.1540.10">
    <property type="entry name" value="formyl-coa transferase, domain 3"/>
    <property type="match status" value="1"/>
</dbReference>
<dbReference type="InterPro" id="IPR050483">
    <property type="entry name" value="CoA-transferase_III_domain"/>
</dbReference>
<organism evidence="2 3">
    <name type="scientific">Nitratireductor pacificus pht-3B</name>
    <dbReference type="NCBI Taxonomy" id="391937"/>
    <lineage>
        <taxon>Bacteria</taxon>
        <taxon>Pseudomonadati</taxon>
        <taxon>Pseudomonadota</taxon>
        <taxon>Alphaproteobacteria</taxon>
        <taxon>Hyphomicrobiales</taxon>
        <taxon>Phyllobacteriaceae</taxon>
        <taxon>Nitratireductor</taxon>
    </lineage>
</organism>
<dbReference type="STRING" id="391937.NA2_06792"/>
<dbReference type="InterPro" id="IPR023606">
    <property type="entry name" value="CoA-Trfase_III_dom_1_sf"/>
</dbReference>
<dbReference type="OrthoDB" id="9806585at2"/>
<dbReference type="PANTHER" id="PTHR48207">
    <property type="entry name" value="SUCCINATE--HYDROXYMETHYLGLUTARATE COA-TRANSFERASE"/>
    <property type="match status" value="1"/>
</dbReference>
<proteinExistence type="predicted"/>
<accession>K2MBS2</accession>
<dbReference type="Pfam" id="PF02515">
    <property type="entry name" value="CoA_transf_3"/>
    <property type="match status" value="1"/>
</dbReference>
<reference evidence="2 3" key="1">
    <citation type="journal article" date="2012" name="J. Bacteriol.">
        <title>Genome Sequence of Nitratireductor pacificus Type Strain pht-3B.</title>
        <authorList>
            <person name="Lai Q."/>
            <person name="Li G."/>
            <person name="Shao Z."/>
        </authorList>
    </citation>
    <scope>NUCLEOTIDE SEQUENCE [LARGE SCALE GENOMIC DNA]</scope>
    <source>
        <strain evidence="3">pht-3B</strain>
    </source>
</reference>
<dbReference type="PANTHER" id="PTHR48207:SF3">
    <property type="entry name" value="SUCCINATE--HYDROXYMETHYLGLUTARATE COA-TRANSFERASE"/>
    <property type="match status" value="1"/>
</dbReference>
<dbReference type="InterPro" id="IPR003673">
    <property type="entry name" value="CoA-Trfase_fam_III"/>
</dbReference>
<dbReference type="eggNOG" id="COG1804">
    <property type="taxonomic scope" value="Bacteria"/>
</dbReference>
<dbReference type="PATRIC" id="fig|391937.3.peg.1398"/>
<dbReference type="AlphaFoldDB" id="K2MBS2"/>
<dbReference type="GO" id="GO:0008410">
    <property type="term" value="F:CoA-transferase activity"/>
    <property type="evidence" value="ECO:0007669"/>
    <property type="project" value="TreeGrafter"/>
</dbReference>
<evidence type="ECO:0000313" key="2">
    <source>
        <dbReference type="EMBL" id="EKF19581.1"/>
    </source>
</evidence>
<dbReference type="RefSeq" id="WP_008595707.1">
    <property type="nucleotide sequence ID" value="NZ_AMRM01000006.1"/>
</dbReference>
<dbReference type="SUPFAM" id="SSF89796">
    <property type="entry name" value="CoA-transferase family III (CaiB/BaiF)"/>
    <property type="match status" value="1"/>
</dbReference>
<protein>
    <submittedName>
        <fullName evidence="2">CoA-transferase</fullName>
    </submittedName>
</protein>
<keyword evidence="3" id="KW-1185">Reference proteome</keyword>
<sequence length="400" mass="42792">MENKGKNILEGVRILDLTRVMSGPFCTAMLADLGAEVIKIEMPGFGEEGRHFAPFKEELSTYFMLLNRGKKSVALNLKDADGVRLARELAATCDVVVENFRPGVAARLGLDHETLRGDNPNLVYASISGFGQDGPLANWPAFDLVIQAMSGLMSITGERDGRAMAVGESFADVATGMFASWGILAALFDRERTGEGRYLDVAMLDSVFSMLLTGLSRQLYTGADARRVGNRHPETYPVDSFSATDGDFVLVGFSDGAFRSIVTAIGRPELADDLRFTDNRARNAHEGELRAAIAEWAAGRTRAEAVEALQKAGVPSGPVWSLGDVVASPHASVRGLVSQGTNAVLGDIPLVRQPVHFHGAPAPETQRAPLIGEDTDAVLTSLLGLDAGRIADLRNKKAIA</sequence>
<dbReference type="EMBL" id="AMRM01000006">
    <property type="protein sequence ID" value="EKF19581.1"/>
    <property type="molecule type" value="Genomic_DNA"/>
</dbReference>
<dbReference type="Gene3D" id="3.40.50.10540">
    <property type="entry name" value="Crotonobetainyl-coa:carnitine coa-transferase, domain 1"/>
    <property type="match status" value="1"/>
</dbReference>
<evidence type="ECO:0000313" key="3">
    <source>
        <dbReference type="Proteomes" id="UP000006786"/>
    </source>
</evidence>
<gene>
    <name evidence="2" type="ORF">NA2_06792</name>
</gene>
<comment type="caution">
    <text evidence="2">The sequence shown here is derived from an EMBL/GenBank/DDBJ whole genome shotgun (WGS) entry which is preliminary data.</text>
</comment>
<evidence type="ECO:0000256" key="1">
    <source>
        <dbReference type="ARBA" id="ARBA00022679"/>
    </source>
</evidence>
<name>K2MBS2_9HYPH</name>
<dbReference type="InterPro" id="IPR044855">
    <property type="entry name" value="CoA-Trfase_III_dom3_sf"/>
</dbReference>
<keyword evidence="1 2" id="KW-0808">Transferase</keyword>